<organism evidence="2 3">
    <name type="scientific">Brassica cretica</name>
    <name type="common">Mustard</name>
    <dbReference type="NCBI Taxonomy" id="69181"/>
    <lineage>
        <taxon>Eukaryota</taxon>
        <taxon>Viridiplantae</taxon>
        <taxon>Streptophyta</taxon>
        <taxon>Embryophyta</taxon>
        <taxon>Tracheophyta</taxon>
        <taxon>Spermatophyta</taxon>
        <taxon>Magnoliopsida</taxon>
        <taxon>eudicotyledons</taxon>
        <taxon>Gunneridae</taxon>
        <taxon>Pentapetalae</taxon>
        <taxon>rosids</taxon>
        <taxon>malvids</taxon>
        <taxon>Brassicales</taxon>
        <taxon>Brassicaceae</taxon>
        <taxon>Brassiceae</taxon>
        <taxon>Brassica</taxon>
    </lineage>
</organism>
<dbReference type="EMBL" id="QGKW02001988">
    <property type="protein sequence ID" value="KAF2552502.1"/>
    <property type="molecule type" value="Genomic_DNA"/>
</dbReference>
<feature type="region of interest" description="Disordered" evidence="1">
    <location>
        <begin position="35"/>
        <end position="54"/>
    </location>
</feature>
<evidence type="ECO:0000313" key="2">
    <source>
        <dbReference type="EMBL" id="KAF2552502.1"/>
    </source>
</evidence>
<dbReference type="AlphaFoldDB" id="A0A8S9H8F3"/>
<protein>
    <submittedName>
        <fullName evidence="2">Uncharacterized protein</fullName>
    </submittedName>
</protein>
<reference evidence="2" key="1">
    <citation type="submission" date="2019-12" db="EMBL/GenBank/DDBJ databases">
        <title>Genome sequencing and annotation of Brassica cretica.</title>
        <authorList>
            <person name="Studholme D.J."/>
            <person name="Sarris P.F."/>
        </authorList>
    </citation>
    <scope>NUCLEOTIDE SEQUENCE</scope>
    <source>
        <strain evidence="2">PFS-001/15</strain>
        <tissue evidence="2">Leaf</tissue>
    </source>
</reference>
<dbReference type="Proteomes" id="UP000712281">
    <property type="component" value="Unassembled WGS sequence"/>
</dbReference>
<accession>A0A8S9H8F3</accession>
<evidence type="ECO:0000313" key="3">
    <source>
        <dbReference type="Proteomes" id="UP000712281"/>
    </source>
</evidence>
<gene>
    <name evidence="2" type="ORF">F2Q68_00034894</name>
</gene>
<sequence>MFDEYFIGTELISHMILKIDEDEYLIDNLSSGLKKPSARIGDDEPTASSLVDGGKENDDLDKLLAELGEALVLENLLYPFSKERKLNLSLSRVHF</sequence>
<evidence type="ECO:0000256" key="1">
    <source>
        <dbReference type="SAM" id="MobiDB-lite"/>
    </source>
</evidence>
<proteinExistence type="predicted"/>
<comment type="caution">
    <text evidence="2">The sequence shown here is derived from an EMBL/GenBank/DDBJ whole genome shotgun (WGS) entry which is preliminary data.</text>
</comment>
<name>A0A8S9H8F3_BRACR</name>